<evidence type="ECO:0000259" key="7">
    <source>
        <dbReference type="Pfam" id="PF25490"/>
    </source>
</evidence>
<dbReference type="Gene3D" id="2.80.10.50">
    <property type="match status" value="1"/>
</dbReference>
<dbReference type="SUPFAM" id="SSF50405">
    <property type="entry name" value="Actin-crosslinking proteins"/>
    <property type="match status" value="1"/>
</dbReference>
<keyword evidence="2 4" id="KW-0378">Hydrolase</keyword>
<dbReference type="PANTHER" id="PTHR10551">
    <property type="entry name" value="FASCIN"/>
    <property type="match status" value="1"/>
</dbReference>
<dbReference type="GO" id="GO:0000272">
    <property type="term" value="P:polysaccharide catabolic process"/>
    <property type="evidence" value="ECO:0007669"/>
    <property type="project" value="InterPro"/>
</dbReference>
<evidence type="ECO:0000256" key="4">
    <source>
        <dbReference type="RuleBase" id="RU361153"/>
    </source>
</evidence>
<dbReference type="GO" id="GO:0007163">
    <property type="term" value="P:establishment or maintenance of cell polarity"/>
    <property type="evidence" value="ECO:0007669"/>
    <property type="project" value="TreeGrafter"/>
</dbReference>
<dbReference type="AlphaFoldDB" id="A0A834T5V0"/>
<dbReference type="EMBL" id="JAAIUW010000009">
    <property type="protein sequence ID" value="KAF7815595.1"/>
    <property type="molecule type" value="Genomic_DNA"/>
</dbReference>
<evidence type="ECO:0000313" key="8">
    <source>
        <dbReference type="EMBL" id="KAF7815595.1"/>
    </source>
</evidence>
<feature type="domain" description="Glycoside hydrolase family 5" evidence="6">
    <location>
        <begin position="204"/>
        <end position="467"/>
    </location>
</feature>
<evidence type="ECO:0000256" key="3">
    <source>
        <dbReference type="ARBA" id="ARBA00023295"/>
    </source>
</evidence>
<dbReference type="GO" id="GO:0051015">
    <property type="term" value="F:actin filament binding"/>
    <property type="evidence" value="ECO:0007669"/>
    <property type="project" value="InterPro"/>
</dbReference>
<dbReference type="GO" id="GO:0051017">
    <property type="term" value="P:actin filament bundle assembly"/>
    <property type="evidence" value="ECO:0007669"/>
    <property type="project" value="TreeGrafter"/>
</dbReference>
<evidence type="ECO:0000256" key="2">
    <source>
        <dbReference type="ARBA" id="ARBA00022801"/>
    </source>
</evidence>
<dbReference type="GO" id="GO:0005737">
    <property type="term" value="C:cytoplasm"/>
    <property type="evidence" value="ECO:0007669"/>
    <property type="project" value="TreeGrafter"/>
</dbReference>
<dbReference type="OrthoDB" id="62120at2759"/>
<keyword evidence="5" id="KW-0732">Signal</keyword>
<gene>
    <name evidence="8" type="ORF">G2W53_029564</name>
</gene>
<dbReference type="Pfam" id="PF25490">
    <property type="entry name" value="DUF7910"/>
    <property type="match status" value="1"/>
</dbReference>
<dbReference type="SUPFAM" id="SSF51445">
    <property type="entry name" value="(Trans)glycosidases"/>
    <property type="match status" value="1"/>
</dbReference>
<dbReference type="GO" id="GO:0016477">
    <property type="term" value="P:cell migration"/>
    <property type="evidence" value="ECO:0007669"/>
    <property type="project" value="TreeGrafter"/>
</dbReference>
<evidence type="ECO:0000313" key="9">
    <source>
        <dbReference type="Proteomes" id="UP000634136"/>
    </source>
</evidence>
<dbReference type="Proteomes" id="UP000634136">
    <property type="component" value="Unassembled WGS sequence"/>
</dbReference>
<feature type="domain" description="DUF7910" evidence="7">
    <location>
        <begin position="37"/>
        <end position="169"/>
    </location>
</feature>
<reference evidence="8" key="1">
    <citation type="submission" date="2020-09" db="EMBL/GenBank/DDBJ databases">
        <title>Genome-Enabled Discovery of Anthraquinone Biosynthesis in Senna tora.</title>
        <authorList>
            <person name="Kang S.-H."/>
            <person name="Pandey R.P."/>
            <person name="Lee C.-M."/>
            <person name="Sim J.-S."/>
            <person name="Jeong J.-T."/>
            <person name="Choi B.-S."/>
            <person name="Jung M."/>
            <person name="Ginzburg D."/>
            <person name="Zhao K."/>
            <person name="Won S.Y."/>
            <person name="Oh T.-J."/>
            <person name="Yu Y."/>
            <person name="Kim N.-H."/>
            <person name="Lee O.R."/>
            <person name="Lee T.-H."/>
            <person name="Bashyal P."/>
            <person name="Kim T.-S."/>
            <person name="Lee W.-H."/>
            <person name="Kawkins C."/>
            <person name="Kim C.-K."/>
            <person name="Kim J.S."/>
            <person name="Ahn B.O."/>
            <person name="Rhee S.Y."/>
            <person name="Sohng J.K."/>
        </authorList>
    </citation>
    <scope>NUCLEOTIDE SEQUENCE</scope>
    <source>
        <tissue evidence="8">Leaf</tissue>
    </source>
</reference>
<dbReference type="CDD" id="cd00257">
    <property type="entry name" value="beta-trefoil_FSCN-like"/>
    <property type="match status" value="1"/>
</dbReference>
<dbReference type="PANTHER" id="PTHR10551:SF14">
    <property type="entry name" value="CELLULASE CONTAINING PROTEIN, EXPRESSED"/>
    <property type="match status" value="1"/>
</dbReference>
<sequence>MGNLRIWILKLLVLALLPISQSTPSHMNIQKKAKPAVDGTTIQFKSVTSQKNLCANSGGGDFIVTSCDETCEFDHFRLWRVNENTFRFRVPKNQFVGLEGTVVVAVVTNDTESATFEIIRESQDSKLVRLKASNGYYLQAREDNSVTADVKTVSGWGSSDPTVFSITFVEVNMHVYIEGDFQLQNGLGSKAAQIMQEHYDTFVVENDFELMRNYGINAVRIPLGWWTAYDPNPPFPFVSGTLKALDNAFTWAKKHGIKIILDLHAAPGSQNGVAHSASRDGSIEWGKTYDNIQQTLEVIEFFAERYGKHESLYGIELLNEPLYPYVTLKSIEDYSRAAHKIIRKYNPTAYVIFSIRLSFVDLDVPSYMELFPLANSLDYTVVDLHWYNLLDYIKPQEHIDYIKVNRTRQMTELLSNNGEALVYIGEWSCFWSAQNPTTEELKEFAKAQIEVYDRANFGWSFWTWKNNDKNWSFKWLIENGIIDVNQIKR</sequence>
<protein>
    <submittedName>
        <fullName evidence="8">Putative glucan 1,3-beta-glucosidase A</fullName>
    </submittedName>
</protein>
<feature type="chain" id="PRO_5032364138" evidence="5">
    <location>
        <begin position="23"/>
        <end position="489"/>
    </location>
</feature>
<evidence type="ECO:0000256" key="5">
    <source>
        <dbReference type="SAM" id="SignalP"/>
    </source>
</evidence>
<dbReference type="InterPro" id="IPR057232">
    <property type="entry name" value="DUF7910"/>
</dbReference>
<dbReference type="GO" id="GO:0004553">
    <property type="term" value="F:hydrolase activity, hydrolyzing O-glycosyl compounds"/>
    <property type="evidence" value="ECO:0007669"/>
    <property type="project" value="InterPro"/>
</dbReference>
<proteinExistence type="inferred from homology"/>
<dbReference type="Gene3D" id="3.20.20.80">
    <property type="entry name" value="Glycosidases"/>
    <property type="match status" value="1"/>
</dbReference>
<dbReference type="InterPro" id="IPR010431">
    <property type="entry name" value="Fascin"/>
</dbReference>
<feature type="signal peptide" evidence="5">
    <location>
        <begin position="1"/>
        <end position="22"/>
    </location>
</feature>
<name>A0A834T5V0_9FABA</name>
<dbReference type="Pfam" id="PF00150">
    <property type="entry name" value="Cellulase"/>
    <property type="match status" value="1"/>
</dbReference>
<comment type="caution">
    <text evidence="8">The sequence shown here is derived from an EMBL/GenBank/DDBJ whole genome shotgun (WGS) entry which is preliminary data.</text>
</comment>
<evidence type="ECO:0000259" key="6">
    <source>
        <dbReference type="Pfam" id="PF00150"/>
    </source>
</evidence>
<organism evidence="8 9">
    <name type="scientific">Senna tora</name>
    <dbReference type="NCBI Taxonomy" id="362788"/>
    <lineage>
        <taxon>Eukaryota</taxon>
        <taxon>Viridiplantae</taxon>
        <taxon>Streptophyta</taxon>
        <taxon>Embryophyta</taxon>
        <taxon>Tracheophyta</taxon>
        <taxon>Spermatophyta</taxon>
        <taxon>Magnoliopsida</taxon>
        <taxon>eudicotyledons</taxon>
        <taxon>Gunneridae</taxon>
        <taxon>Pentapetalae</taxon>
        <taxon>rosids</taxon>
        <taxon>fabids</taxon>
        <taxon>Fabales</taxon>
        <taxon>Fabaceae</taxon>
        <taxon>Caesalpinioideae</taxon>
        <taxon>Cassia clade</taxon>
        <taxon>Senna</taxon>
    </lineage>
</organism>
<accession>A0A834T5V0</accession>
<dbReference type="InterPro" id="IPR001547">
    <property type="entry name" value="Glyco_hydro_5"/>
</dbReference>
<comment type="similarity">
    <text evidence="1 4">Belongs to the glycosyl hydrolase 5 (cellulase A) family.</text>
</comment>
<keyword evidence="9" id="KW-1185">Reference proteome</keyword>
<dbReference type="GO" id="GO:0015629">
    <property type="term" value="C:actin cytoskeleton"/>
    <property type="evidence" value="ECO:0007669"/>
    <property type="project" value="TreeGrafter"/>
</dbReference>
<evidence type="ECO:0000256" key="1">
    <source>
        <dbReference type="ARBA" id="ARBA00005641"/>
    </source>
</evidence>
<dbReference type="InterPro" id="IPR008999">
    <property type="entry name" value="Actin-crosslinking"/>
</dbReference>
<keyword evidence="3 4" id="KW-0326">Glycosidase</keyword>
<dbReference type="InterPro" id="IPR017853">
    <property type="entry name" value="GH"/>
</dbReference>